<dbReference type="EMBL" id="JBJKFK010008143">
    <property type="protein sequence ID" value="KAL3307159.1"/>
    <property type="molecule type" value="Genomic_DNA"/>
</dbReference>
<evidence type="ECO:0000256" key="1">
    <source>
        <dbReference type="ARBA" id="ARBA00001974"/>
    </source>
</evidence>
<dbReference type="GO" id="GO:0051539">
    <property type="term" value="F:4 iron, 4 sulfur cluster binding"/>
    <property type="evidence" value="ECO:0007669"/>
    <property type="project" value="UniProtKB-UniRule"/>
</dbReference>
<keyword evidence="5 14" id="KW-0285">Flavoprotein</keyword>
<reference evidence="17 18" key="1">
    <citation type="submission" date="2024-11" db="EMBL/GenBank/DDBJ databases">
        <title>Adaptive evolution of stress response genes in parasites aligns with host niche diversity.</title>
        <authorList>
            <person name="Hahn C."/>
            <person name="Resl P."/>
        </authorList>
    </citation>
    <scope>NUCLEOTIDE SEQUENCE [LARGE SCALE GENOMIC DNA]</scope>
    <source>
        <strain evidence="17">EGGRZ-B1_66</strain>
        <tissue evidence="17">Body</tissue>
    </source>
</reference>
<keyword evidence="12 14" id="KW-0830">Ubiquinone</keyword>
<dbReference type="Proteomes" id="UP001626550">
    <property type="component" value="Unassembled WGS sequence"/>
</dbReference>
<evidence type="ECO:0000259" key="16">
    <source>
        <dbReference type="Pfam" id="PF16399"/>
    </source>
</evidence>
<dbReference type="EC" id="1.5.5.1" evidence="14"/>
<evidence type="ECO:0000256" key="2">
    <source>
        <dbReference type="ARBA" id="ARBA00002819"/>
    </source>
</evidence>
<keyword evidence="11 14" id="KW-0411">Iron-sulfur</keyword>
<comment type="catalytic activity">
    <reaction evidence="13 14">
        <text>a ubiquinone + reduced [electron-transfer flavoprotein] = a ubiquinol + oxidized [electron-transfer flavoprotein] + H(+)</text>
        <dbReference type="Rhea" id="RHEA:24052"/>
        <dbReference type="Rhea" id="RHEA-COMP:9565"/>
        <dbReference type="Rhea" id="RHEA-COMP:9566"/>
        <dbReference type="Rhea" id="RHEA-COMP:10685"/>
        <dbReference type="Rhea" id="RHEA-COMP:10686"/>
        <dbReference type="ChEBI" id="CHEBI:15378"/>
        <dbReference type="ChEBI" id="CHEBI:16389"/>
        <dbReference type="ChEBI" id="CHEBI:17976"/>
        <dbReference type="ChEBI" id="CHEBI:57692"/>
        <dbReference type="ChEBI" id="CHEBI:58307"/>
        <dbReference type="EC" id="1.5.5.1"/>
    </reaction>
</comment>
<comment type="function">
    <text evidence="2 14">Accepts electrons from ETF and reduces ubiquinone.</text>
</comment>
<name>A0ABD2PJ01_9PLAT</name>
<gene>
    <name evidence="17" type="ORF">Ciccas_014334</name>
</gene>
<dbReference type="InterPro" id="IPR007859">
    <property type="entry name" value="ETF-QO/FixX_C"/>
</dbReference>
<keyword evidence="8 14" id="KW-0249">Electron transport</keyword>
<keyword evidence="7 14" id="KW-0274">FAD</keyword>
<sequence>RDNECTGEAKKFQPIEYPKPDGKLSFDLLSSVALTGTNHDHDQPAHLTLYDDSIPMGVNYPVYGGPEQHFCPAGVYEYVDIDGKIGLQINAQNCIHCKTCDIKDTKQNINWAKTKAVVQDYANQERLTQFAKTYWLKEGAEFKVDLVKKMYNEELLASGFSHRRAMALESNEYLERMLWPNYPKTANAAPKELFLSVCVMVNEKARERVPIWKAFLQSPDSFDALIDDVLNFLLESFPQDVATLDRVCRASVPDQKRFLEMIVALVFLSHCFTSLAEVGVLRAGLKEIYSLGVWRQLPMDRLELELASKPRYAKLLKKLQKWESTKLTEQERDRVHAQNRFLWIFSLKFLALVSMIAELPH</sequence>
<comment type="cofactor">
    <cofactor evidence="14">
        <name>[4Fe-4S] cluster</name>
        <dbReference type="ChEBI" id="CHEBI:49883"/>
    </cofactor>
    <text evidence="14">Binds 1 [4Fe-4S] cluster.</text>
</comment>
<keyword evidence="10 14" id="KW-0408">Iron</keyword>
<feature type="non-terminal residue" evidence="17">
    <location>
        <position position="1"/>
    </location>
</feature>
<comment type="caution">
    <text evidence="17">The sequence shown here is derived from an EMBL/GenBank/DDBJ whole genome shotgun (WGS) entry which is preliminary data.</text>
</comment>
<evidence type="ECO:0000256" key="13">
    <source>
        <dbReference type="ARBA" id="ARBA00052682"/>
    </source>
</evidence>
<dbReference type="PANTHER" id="PTHR10617:SF107">
    <property type="entry name" value="ELECTRON TRANSFER FLAVOPROTEIN-UBIQUINONE OXIDOREDUCTASE, MITOCHONDRIAL"/>
    <property type="match status" value="1"/>
</dbReference>
<comment type="cofactor">
    <cofactor evidence="1 14">
        <name>FAD</name>
        <dbReference type="ChEBI" id="CHEBI:57692"/>
    </cofactor>
</comment>
<proteinExistence type="predicted"/>
<dbReference type="FunFam" id="3.30.70.20:FF:000012">
    <property type="entry name" value="Electron transfer flavoprotein-ubiquinone oxidoreductase, mitochondrial"/>
    <property type="match status" value="1"/>
</dbReference>
<evidence type="ECO:0000256" key="6">
    <source>
        <dbReference type="ARBA" id="ARBA00022723"/>
    </source>
</evidence>
<dbReference type="SUPFAM" id="SSF54862">
    <property type="entry name" value="4Fe-4S ferredoxins"/>
    <property type="match status" value="1"/>
</dbReference>
<feature type="domain" description="ETF-QO/FixX C-terminal" evidence="15">
    <location>
        <begin position="22"/>
        <end position="113"/>
    </location>
</feature>
<dbReference type="InterPro" id="IPR040156">
    <property type="entry name" value="ETF-QO"/>
</dbReference>
<evidence type="ECO:0000313" key="18">
    <source>
        <dbReference type="Proteomes" id="UP001626550"/>
    </source>
</evidence>
<dbReference type="Gene3D" id="3.30.70.20">
    <property type="match status" value="1"/>
</dbReference>
<feature type="domain" description="RNA helicase aquarius N-terminal" evidence="16">
    <location>
        <begin position="127"/>
        <end position="356"/>
    </location>
</feature>
<dbReference type="Pfam" id="PF05187">
    <property type="entry name" value="Fer4_ETF_QO"/>
    <property type="match status" value="1"/>
</dbReference>
<dbReference type="GO" id="GO:0046872">
    <property type="term" value="F:metal ion binding"/>
    <property type="evidence" value="ECO:0007669"/>
    <property type="project" value="UniProtKB-KW"/>
</dbReference>
<evidence type="ECO:0000256" key="8">
    <source>
        <dbReference type="ARBA" id="ARBA00022982"/>
    </source>
</evidence>
<evidence type="ECO:0000256" key="14">
    <source>
        <dbReference type="RuleBase" id="RU366068"/>
    </source>
</evidence>
<protein>
    <recommendedName>
        <fullName evidence="14">Electron transfer flavoprotein-ubiquinone oxidoreductase</fullName>
        <shortName evidence="14">ETF-QO</shortName>
        <ecNumber evidence="14">1.5.5.1</ecNumber>
    </recommendedName>
</protein>
<accession>A0ABD2PJ01</accession>
<keyword evidence="18" id="KW-1185">Reference proteome</keyword>
<evidence type="ECO:0000256" key="4">
    <source>
        <dbReference type="ARBA" id="ARBA00022485"/>
    </source>
</evidence>
<evidence type="ECO:0000259" key="15">
    <source>
        <dbReference type="Pfam" id="PF05187"/>
    </source>
</evidence>
<dbReference type="GO" id="GO:0004174">
    <property type="term" value="F:electron-transferring-flavoprotein dehydrogenase activity"/>
    <property type="evidence" value="ECO:0007669"/>
    <property type="project" value="UniProtKB-UniRule"/>
</dbReference>
<evidence type="ECO:0000256" key="12">
    <source>
        <dbReference type="ARBA" id="ARBA00023075"/>
    </source>
</evidence>
<keyword evidence="9 14" id="KW-0560">Oxidoreductase</keyword>
<keyword evidence="4" id="KW-0004">4Fe-4S</keyword>
<feature type="non-terminal residue" evidence="17">
    <location>
        <position position="361"/>
    </location>
</feature>
<evidence type="ECO:0000313" key="17">
    <source>
        <dbReference type="EMBL" id="KAL3307159.1"/>
    </source>
</evidence>
<evidence type="ECO:0000256" key="9">
    <source>
        <dbReference type="ARBA" id="ARBA00023002"/>
    </source>
</evidence>
<evidence type="ECO:0000256" key="11">
    <source>
        <dbReference type="ARBA" id="ARBA00023014"/>
    </source>
</evidence>
<keyword evidence="3 14" id="KW-0813">Transport</keyword>
<dbReference type="PANTHER" id="PTHR10617">
    <property type="entry name" value="ELECTRON TRANSFER FLAVOPROTEIN-UBIQUINONE OXIDOREDUCTASE"/>
    <property type="match status" value="1"/>
</dbReference>
<dbReference type="AlphaFoldDB" id="A0ABD2PJ01"/>
<keyword evidence="6 14" id="KW-0479">Metal-binding</keyword>
<evidence type="ECO:0000256" key="5">
    <source>
        <dbReference type="ARBA" id="ARBA00022630"/>
    </source>
</evidence>
<dbReference type="InterPro" id="IPR032174">
    <property type="entry name" value="Aquarius_N"/>
</dbReference>
<evidence type="ECO:0000256" key="10">
    <source>
        <dbReference type="ARBA" id="ARBA00023004"/>
    </source>
</evidence>
<evidence type="ECO:0000256" key="3">
    <source>
        <dbReference type="ARBA" id="ARBA00022448"/>
    </source>
</evidence>
<organism evidence="17 18">
    <name type="scientific">Cichlidogyrus casuarinus</name>
    <dbReference type="NCBI Taxonomy" id="1844966"/>
    <lineage>
        <taxon>Eukaryota</taxon>
        <taxon>Metazoa</taxon>
        <taxon>Spiralia</taxon>
        <taxon>Lophotrochozoa</taxon>
        <taxon>Platyhelminthes</taxon>
        <taxon>Monogenea</taxon>
        <taxon>Monopisthocotylea</taxon>
        <taxon>Dactylogyridea</taxon>
        <taxon>Ancyrocephalidae</taxon>
        <taxon>Cichlidogyrus</taxon>
    </lineage>
</organism>
<evidence type="ECO:0000256" key="7">
    <source>
        <dbReference type="ARBA" id="ARBA00022827"/>
    </source>
</evidence>
<dbReference type="Pfam" id="PF16399">
    <property type="entry name" value="Aquarius_N_1st"/>
    <property type="match status" value="1"/>
</dbReference>